<name>A0A9X1XUB2_9FLAO</name>
<evidence type="ECO:0000313" key="2">
    <source>
        <dbReference type="EMBL" id="MCK8141808.1"/>
    </source>
</evidence>
<keyword evidence="3" id="KW-1185">Reference proteome</keyword>
<reference evidence="2" key="1">
    <citation type="submission" date="2022-04" db="EMBL/GenBank/DDBJ databases">
        <title>Flavobacterium pygoscelis sp. nov. isolated from Chinstrap chick (Pygoscelis antarcticus).</title>
        <authorList>
            <person name="Irgang R."/>
            <person name="Poblete-Morales M."/>
            <person name="Avendano-Herrera R."/>
        </authorList>
    </citation>
    <scope>NUCLEOTIDE SEQUENCE</scope>
    <source>
        <strain evidence="2">I-SCBP12n</strain>
    </source>
</reference>
<sequence length="294" mass="32233">MFEEHSSSFSSPYLFNGKELDRETNLSYYGARYLDMKTSLWLSVDQLAEKFYMNSPYIYVSQNPMNLIDPTGMGEEDPTDPPKPGTGTSTGNMQGHLANGAPNGVDLPAEQLNEVVVNGKSKKSESSINSADGVTLATAVTVTTQELQYSKHFESWKGINGKMYSGLKGSGPNQFTGSRGLAMSKSANIGYFGLFLGGVSVGLTEYNYANSLKIPYGPNMREYLSKVRARDQIANASGFMGVIGAAASFGYNLGYLIEHTCNCNIQYNPITNDFTPIEQTYMEYDRLGINLFKN</sequence>
<accession>A0A9X1XUB2</accession>
<evidence type="ECO:0000256" key="1">
    <source>
        <dbReference type="SAM" id="MobiDB-lite"/>
    </source>
</evidence>
<dbReference type="Proteomes" id="UP001139260">
    <property type="component" value="Unassembled WGS sequence"/>
</dbReference>
<comment type="caution">
    <text evidence="2">The sequence shown here is derived from an EMBL/GenBank/DDBJ whole genome shotgun (WGS) entry which is preliminary data.</text>
</comment>
<protein>
    <recommendedName>
        <fullName evidence="4">RHS repeat-associated core domain-containing protein</fullName>
    </recommendedName>
</protein>
<feature type="region of interest" description="Disordered" evidence="1">
    <location>
        <begin position="69"/>
        <end position="103"/>
    </location>
</feature>
<proteinExistence type="predicted"/>
<evidence type="ECO:0000313" key="3">
    <source>
        <dbReference type="Proteomes" id="UP001139260"/>
    </source>
</evidence>
<organism evidence="2 3">
    <name type="scientific">Flavobacterium pygoscelis</name>
    <dbReference type="NCBI Taxonomy" id="2893176"/>
    <lineage>
        <taxon>Bacteria</taxon>
        <taxon>Pseudomonadati</taxon>
        <taxon>Bacteroidota</taxon>
        <taxon>Flavobacteriia</taxon>
        <taxon>Flavobacteriales</taxon>
        <taxon>Flavobacteriaceae</taxon>
        <taxon>Flavobacterium</taxon>
    </lineage>
</organism>
<dbReference type="EMBL" id="JALNUB010000004">
    <property type="protein sequence ID" value="MCK8141808.1"/>
    <property type="molecule type" value="Genomic_DNA"/>
</dbReference>
<gene>
    <name evidence="2" type="ORF">MW871_07860</name>
</gene>
<dbReference type="Gene3D" id="2.180.10.10">
    <property type="entry name" value="RHS repeat-associated core"/>
    <property type="match status" value="1"/>
</dbReference>
<dbReference type="RefSeq" id="WP_248428168.1">
    <property type="nucleotide sequence ID" value="NZ_JALNUB010000004.1"/>
</dbReference>
<dbReference type="InterPro" id="IPR022385">
    <property type="entry name" value="Rhs_assc_core"/>
</dbReference>
<dbReference type="NCBIfam" id="TIGR03696">
    <property type="entry name" value="Rhs_assc_core"/>
    <property type="match status" value="1"/>
</dbReference>
<evidence type="ECO:0008006" key="4">
    <source>
        <dbReference type="Google" id="ProtNLM"/>
    </source>
</evidence>
<dbReference type="AlphaFoldDB" id="A0A9X1XUB2"/>